<reference evidence="2 3" key="1">
    <citation type="submission" date="2018-10" db="EMBL/GenBank/DDBJ databases">
        <title>Sphingobacterium sp. M05W1-28.</title>
        <authorList>
            <person name="Cai H."/>
        </authorList>
    </citation>
    <scope>NUCLEOTIDE SEQUENCE [LARGE SCALE GENOMIC DNA]</scope>
    <source>
        <strain evidence="2 3">M05W1-28</strain>
    </source>
</reference>
<evidence type="ECO:0000313" key="3">
    <source>
        <dbReference type="Proteomes" id="UP000282423"/>
    </source>
</evidence>
<keyword evidence="3" id="KW-1185">Reference proteome</keyword>
<comment type="caution">
    <text evidence="2">The sequence shown here is derived from an EMBL/GenBank/DDBJ whole genome shotgun (WGS) entry which is preliminary data.</text>
</comment>
<name>A0A420VRW1_9SPHI</name>
<protein>
    <recommendedName>
        <fullName evidence="4">Lipocalin-like domain-containing protein</fullName>
    </recommendedName>
</protein>
<evidence type="ECO:0008006" key="4">
    <source>
        <dbReference type="Google" id="ProtNLM"/>
    </source>
</evidence>
<dbReference type="Proteomes" id="UP000282423">
    <property type="component" value="Unassembled WGS sequence"/>
</dbReference>
<evidence type="ECO:0000256" key="1">
    <source>
        <dbReference type="SAM" id="SignalP"/>
    </source>
</evidence>
<evidence type="ECO:0000313" key="2">
    <source>
        <dbReference type="EMBL" id="RKO69070.1"/>
    </source>
</evidence>
<dbReference type="EMBL" id="RBWS01000023">
    <property type="protein sequence ID" value="RKO69070.1"/>
    <property type="molecule type" value="Genomic_DNA"/>
</dbReference>
<keyword evidence="1" id="KW-0732">Signal</keyword>
<organism evidence="2 3">
    <name type="scientific">Sphingobacterium puteale</name>
    <dbReference type="NCBI Taxonomy" id="2420510"/>
    <lineage>
        <taxon>Bacteria</taxon>
        <taxon>Pseudomonadati</taxon>
        <taxon>Bacteroidota</taxon>
        <taxon>Sphingobacteriia</taxon>
        <taxon>Sphingobacteriales</taxon>
        <taxon>Sphingobacteriaceae</taxon>
        <taxon>Sphingobacterium</taxon>
    </lineage>
</organism>
<feature type="chain" id="PRO_5019090884" description="Lipocalin-like domain-containing protein" evidence="1">
    <location>
        <begin position="21"/>
        <end position="162"/>
    </location>
</feature>
<dbReference type="AlphaFoldDB" id="A0A420VRW1"/>
<gene>
    <name evidence="2" type="ORF">D7322_24145</name>
</gene>
<accession>A0A420VRW1</accession>
<sequence length="162" mass="18133">MQIMKIKSMYLMVLTLVTLAFVGCSKDDDPKPVNFKDHDITATITVSKEFKKTEDDYFNLSINGGKENGTFVDWDINGTKVTDDIIQLGTDDFDGGKTIVLKSLEKFQFGSLKFGGFEFGSTPYTVTWKIEDNGKVVDEGSKVIIKDADPQFLKMVSFNEVD</sequence>
<dbReference type="PROSITE" id="PS51257">
    <property type="entry name" value="PROKAR_LIPOPROTEIN"/>
    <property type="match status" value="1"/>
</dbReference>
<feature type="signal peptide" evidence="1">
    <location>
        <begin position="1"/>
        <end position="20"/>
    </location>
</feature>
<proteinExistence type="predicted"/>